<accession>L9XGF6</accession>
<comment type="caution">
    <text evidence="2">The sequence shown here is derived from an EMBL/GenBank/DDBJ whole genome shotgun (WGS) entry which is preliminary data.</text>
</comment>
<dbReference type="EMBL" id="AOIA01000092">
    <property type="protein sequence ID" value="ELY60814.1"/>
    <property type="molecule type" value="Genomic_DNA"/>
</dbReference>
<dbReference type="AlphaFoldDB" id="L9XGF6"/>
<protein>
    <submittedName>
        <fullName evidence="2">Uncharacterized protein</fullName>
    </submittedName>
</protein>
<keyword evidence="3" id="KW-1185">Reference proteome</keyword>
<evidence type="ECO:0000313" key="2">
    <source>
        <dbReference type="EMBL" id="ELY60814.1"/>
    </source>
</evidence>
<evidence type="ECO:0000313" key="3">
    <source>
        <dbReference type="Proteomes" id="UP000011531"/>
    </source>
</evidence>
<gene>
    <name evidence="2" type="ORF">C492_09950</name>
</gene>
<reference evidence="2 3" key="1">
    <citation type="journal article" date="2014" name="PLoS Genet.">
        <title>Phylogenetically driven sequencing of extremely halophilic archaea reveals strategies for static and dynamic osmo-response.</title>
        <authorList>
            <person name="Becker E.A."/>
            <person name="Seitzer P.M."/>
            <person name="Tritt A."/>
            <person name="Larsen D."/>
            <person name="Krusor M."/>
            <person name="Yao A.I."/>
            <person name="Wu D."/>
            <person name="Madern D."/>
            <person name="Eisen J.A."/>
            <person name="Darling A.E."/>
            <person name="Facciotti M.T."/>
        </authorList>
    </citation>
    <scope>NUCLEOTIDE SEQUENCE [LARGE SCALE GENOMIC DNA]</scope>
    <source>
        <strain evidence="2 3">DSM 18795</strain>
    </source>
</reference>
<dbReference type="PATRIC" id="fig|1227498.3.peg.1925"/>
<dbReference type="RefSeq" id="WP_008422881.1">
    <property type="nucleotide sequence ID" value="NZ_AOIA01000092.1"/>
</dbReference>
<dbReference type="OrthoDB" id="166257at2157"/>
<feature type="region of interest" description="Disordered" evidence="1">
    <location>
        <begin position="1"/>
        <end position="20"/>
    </location>
</feature>
<feature type="compositionally biased region" description="Basic and acidic residues" evidence="1">
    <location>
        <begin position="1"/>
        <end position="10"/>
    </location>
</feature>
<sequence length="107" mass="11971">MATRDSRSVDDAPVELPPAIPLDVSQPTRLSWALGSRTLEDEETRLRSRWEDTETPWRLSVFRATDATVIIKVCTPVGRERFYGAAEADLESAVSALEAAPTWRRAE</sequence>
<name>L9XGF6_9EURY</name>
<dbReference type="STRING" id="1227498.C492_09950"/>
<dbReference type="Proteomes" id="UP000011531">
    <property type="component" value="Unassembled WGS sequence"/>
</dbReference>
<proteinExistence type="predicted"/>
<evidence type="ECO:0000256" key="1">
    <source>
        <dbReference type="SAM" id="MobiDB-lite"/>
    </source>
</evidence>
<organism evidence="2 3">
    <name type="scientific">Natronococcus jeotgali DSM 18795</name>
    <dbReference type="NCBI Taxonomy" id="1227498"/>
    <lineage>
        <taxon>Archaea</taxon>
        <taxon>Methanobacteriati</taxon>
        <taxon>Methanobacteriota</taxon>
        <taxon>Stenosarchaea group</taxon>
        <taxon>Halobacteria</taxon>
        <taxon>Halobacteriales</taxon>
        <taxon>Natrialbaceae</taxon>
        <taxon>Natronococcus</taxon>
    </lineage>
</organism>